<organism evidence="2 3">
    <name type="scientific">Ceraceosorus bombacis</name>
    <dbReference type="NCBI Taxonomy" id="401625"/>
    <lineage>
        <taxon>Eukaryota</taxon>
        <taxon>Fungi</taxon>
        <taxon>Dikarya</taxon>
        <taxon>Basidiomycota</taxon>
        <taxon>Ustilaginomycotina</taxon>
        <taxon>Exobasidiomycetes</taxon>
        <taxon>Ceraceosorales</taxon>
        <taxon>Ceraceosoraceae</taxon>
        <taxon>Ceraceosorus</taxon>
    </lineage>
</organism>
<name>A0A0P1BCC2_9BASI</name>
<accession>A0A0P1BCC2</accession>
<proteinExistence type="predicted"/>
<reference evidence="2 3" key="1">
    <citation type="submission" date="2014-09" db="EMBL/GenBank/DDBJ databases">
        <authorList>
            <person name="Magalhaes I.L.F."/>
            <person name="Oliveira U."/>
            <person name="Santos F.R."/>
            <person name="Vidigal T.H.D.A."/>
            <person name="Brescovit A.D."/>
            <person name="Santos A.J."/>
        </authorList>
    </citation>
    <scope>NUCLEOTIDE SEQUENCE [LARGE SCALE GENOMIC DNA]</scope>
</reference>
<evidence type="ECO:0000313" key="2">
    <source>
        <dbReference type="EMBL" id="CEH13129.1"/>
    </source>
</evidence>
<protein>
    <submittedName>
        <fullName evidence="2">Uncharacterized protein</fullName>
    </submittedName>
</protein>
<evidence type="ECO:0000256" key="1">
    <source>
        <dbReference type="SAM" id="MobiDB-lite"/>
    </source>
</evidence>
<dbReference type="EMBL" id="CCYA01000204">
    <property type="protein sequence ID" value="CEH13129.1"/>
    <property type="molecule type" value="Genomic_DNA"/>
</dbReference>
<keyword evidence="3" id="KW-1185">Reference proteome</keyword>
<evidence type="ECO:0000313" key="3">
    <source>
        <dbReference type="Proteomes" id="UP000054845"/>
    </source>
</evidence>
<dbReference type="AlphaFoldDB" id="A0A0P1BCC2"/>
<dbReference type="Proteomes" id="UP000054845">
    <property type="component" value="Unassembled WGS sequence"/>
</dbReference>
<feature type="region of interest" description="Disordered" evidence="1">
    <location>
        <begin position="33"/>
        <end position="53"/>
    </location>
</feature>
<sequence>MWSWQFMHRTSVELGRLRAVRVPAKKMELVASHAPGWKPGPQSEQRWMRRAIH</sequence>